<proteinExistence type="predicted"/>
<comment type="caution">
    <text evidence="1">The sequence shown here is derived from an EMBL/GenBank/DDBJ whole genome shotgun (WGS) entry which is preliminary data.</text>
</comment>
<name>A4BL18_9GAMM</name>
<gene>
    <name evidence="1" type="ORF">NB231_14338</name>
</gene>
<organism evidence="1 2">
    <name type="scientific">Nitrococcus mobilis Nb-231</name>
    <dbReference type="NCBI Taxonomy" id="314278"/>
    <lineage>
        <taxon>Bacteria</taxon>
        <taxon>Pseudomonadati</taxon>
        <taxon>Pseudomonadota</taxon>
        <taxon>Gammaproteobacteria</taxon>
        <taxon>Chromatiales</taxon>
        <taxon>Ectothiorhodospiraceae</taxon>
        <taxon>Nitrococcus</taxon>
    </lineage>
</organism>
<sequence length="132" mass="13857">MGVLVQGVEQGLALARKQGLPVQQSAHGFEGFRLPATAQLHPIKAQQAVLSELGAIEQQPLAQAGEQNPARRAGLAEDLLAQALLPVGCVGCADVFGQRFVAQGFELFGLDGAGERILVRLLAEAGQGFQYP</sequence>
<evidence type="ECO:0000313" key="2">
    <source>
        <dbReference type="Proteomes" id="UP000003374"/>
    </source>
</evidence>
<evidence type="ECO:0000313" key="1">
    <source>
        <dbReference type="EMBL" id="EAR23006.1"/>
    </source>
</evidence>
<reference evidence="1 2" key="1">
    <citation type="submission" date="2006-02" db="EMBL/GenBank/DDBJ databases">
        <authorList>
            <person name="Waterbury J."/>
            <person name="Ferriera S."/>
            <person name="Johnson J."/>
            <person name="Kravitz S."/>
            <person name="Halpern A."/>
            <person name="Remington K."/>
            <person name="Beeson K."/>
            <person name="Tran B."/>
            <person name="Rogers Y.-H."/>
            <person name="Friedman R."/>
            <person name="Venter J.C."/>
        </authorList>
    </citation>
    <scope>NUCLEOTIDE SEQUENCE [LARGE SCALE GENOMIC DNA]</scope>
    <source>
        <strain evidence="1 2">Nb-231</strain>
    </source>
</reference>
<dbReference type="Proteomes" id="UP000003374">
    <property type="component" value="Unassembled WGS sequence"/>
</dbReference>
<dbReference type="AlphaFoldDB" id="A4BL18"/>
<protein>
    <submittedName>
        <fullName evidence="1">Uncharacterized protein</fullName>
    </submittedName>
</protein>
<dbReference type="HOGENOM" id="CLU_1914855_0_0_6"/>
<dbReference type="RefSeq" id="WP_005003824.1">
    <property type="nucleotide sequence ID" value="NZ_CH672427.1"/>
</dbReference>
<accession>A4BL18</accession>
<dbReference type="EMBL" id="AAOF01000001">
    <property type="protein sequence ID" value="EAR23006.1"/>
    <property type="molecule type" value="Genomic_DNA"/>
</dbReference>
<dbReference type="STRING" id="314278.NB231_14338"/>
<keyword evidence="2" id="KW-1185">Reference proteome</keyword>